<dbReference type="HOGENOM" id="CLU_2947286_0_0_10"/>
<keyword evidence="1" id="KW-0472">Membrane</keyword>
<dbReference type="EMBL" id="AFZZ01000255">
    <property type="protein sequence ID" value="EHJ35568.1"/>
    <property type="molecule type" value="Genomic_DNA"/>
</dbReference>
<protein>
    <submittedName>
        <fullName evidence="2">Uncharacterized protein</fullName>
    </submittedName>
</protein>
<name>G6B235_9BACT</name>
<feature type="non-terminal residue" evidence="2">
    <location>
        <position position="1"/>
    </location>
</feature>
<evidence type="ECO:0000313" key="3">
    <source>
        <dbReference type="Proteomes" id="UP000004407"/>
    </source>
</evidence>
<organism evidence="2 3">
    <name type="scientific">Leyella stercorea DSM 18206</name>
    <dbReference type="NCBI Taxonomy" id="1002367"/>
    <lineage>
        <taxon>Bacteria</taxon>
        <taxon>Pseudomonadati</taxon>
        <taxon>Bacteroidota</taxon>
        <taxon>Bacteroidia</taxon>
        <taxon>Bacteroidales</taxon>
        <taxon>Prevotellaceae</taxon>
        <taxon>Leyella</taxon>
    </lineage>
</organism>
<reference evidence="2 3" key="1">
    <citation type="submission" date="2011-08" db="EMBL/GenBank/DDBJ databases">
        <authorList>
            <person name="Weinstock G."/>
            <person name="Sodergren E."/>
            <person name="Clifton S."/>
            <person name="Fulton L."/>
            <person name="Fulton B."/>
            <person name="Courtney L."/>
            <person name="Fronick C."/>
            <person name="Harrison M."/>
            <person name="Strong C."/>
            <person name="Farmer C."/>
            <person name="Delahaunty K."/>
            <person name="Markovic C."/>
            <person name="Hall O."/>
            <person name="Minx P."/>
            <person name="Tomlinson C."/>
            <person name="Mitreva M."/>
            <person name="Hou S."/>
            <person name="Chen J."/>
            <person name="Wollam A."/>
            <person name="Pepin K.H."/>
            <person name="Johnson M."/>
            <person name="Bhonagiri V."/>
            <person name="Zhang X."/>
            <person name="Suruliraj S."/>
            <person name="Warren W."/>
            <person name="Chinwalla A."/>
            <person name="Mardis E.R."/>
            <person name="Wilson R.K."/>
        </authorList>
    </citation>
    <scope>NUCLEOTIDE SEQUENCE [LARGE SCALE GENOMIC DNA]</scope>
    <source>
        <strain evidence="2 3">DSM 18206</strain>
    </source>
</reference>
<sequence>SQVRILSPRLKKRNVSMKRFSFFYAFIIHFGIAMQLLLLLSNIILLTFLNFITFAQSFK</sequence>
<comment type="caution">
    <text evidence="2">The sequence shown here is derived from an EMBL/GenBank/DDBJ whole genome shotgun (WGS) entry which is preliminary data.</text>
</comment>
<proteinExistence type="predicted"/>
<dbReference type="RefSeq" id="WP_007903311.1">
    <property type="nucleotide sequence ID" value="NZ_JH379474.1"/>
</dbReference>
<dbReference type="Proteomes" id="UP000004407">
    <property type="component" value="Unassembled WGS sequence"/>
</dbReference>
<feature type="transmembrane region" description="Helical" evidence="1">
    <location>
        <begin position="21"/>
        <end position="49"/>
    </location>
</feature>
<dbReference type="AlphaFoldDB" id="G6B235"/>
<evidence type="ECO:0000256" key="1">
    <source>
        <dbReference type="SAM" id="Phobius"/>
    </source>
</evidence>
<accession>G6B235</accession>
<evidence type="ECO:0000313" key="2">
    <source>
        <dbReference type="EMBL" id="EHJ35568.1"/>
    </source>
</evidence>
<keyword evidence="1" id="KW-0812">Transmembrane</keyword>
<gene>
    <name evidence="2" type="ORF">HMPREF0673_02966</name>
</gene>
<keyword evidence="1" id="KW-1133">Transmembrane helix</keyword>
<dbReference type="GeneID" id="78338594"/>